<dbReference type="EMBL" id="JACHGH010000007">
    <property type="protein sequence ID" value="MBB6454117.1"/>
    <property type="molecule type" value="Genomic_DNA"/>
</dbReference>
<dbReference type="AlphaFoldDB" id="A0A841Q717"/>
<keyword evidence="9" id="KW-1185">Reference proteome</keyword>
<evidence type="ECO:0000313" key="9">
    <source>
        <dbReference type="Proteomes" id="UP000581688"/>
    </source>
</evidence>
<gene>
    <name evidence="8" type="ORF">HNQ94_002568</name>
</gene>
<reference evidence="8 9" key="1">
    <citation type="submission" date="2020-08" db="EMBL/GenBank/DDBJ databases">
        <title>Genomic Encyclopedia of Type Strains, Phase IV (KMG-IV): sequencing the most valuable type-strain genomes for metagenomic binning, comparative biology and taxonomic classification.</title>
        <authorList>
            <person name="Goeker M."/>
        </authorList>
    </citation>
    <scope>NUCLEOTIDE SEQUENCE [LARGE SCALE GENOMIC DNA]</scope>
    <source>
        <strain evidence="8 9">DSM 19612</strain>
    </source>
</reference>
<keyword evidence="6 7" id="KW-0472">Membrane</keyword>
<evidence type="ECO:0000256" key="5">
    <source>
        <dbReference type="ARBA" id="ARBA00022989"/>
    </source>
</evidence>
<evidence type="ECO:0000256" key="1">
    <source>
        <dbReference type="ARBA" id="ARBA00004651"/>
    </source>
</evidence>
<comment type="caution">
    <text evidence="8">The sequence shown here is derived from an EMBL/GenBank/DDBJ whole genome shotgun (WGS) entry which is preliminary data.</text>
</comment>
<evidence type="ECO:0000256" key="7">
    <source>
        <dbReference type="SAM" id="Phobius"/>
    </source>
</evidence>
<proteinExistence type="predicted"/>
<feature type="transmembrane region" description="Helical" evidence="7">
    <location>
        <begin position="341"/>
        <end position="364"/>
    </location>
</feature>
<accession>A0A841Q717</accession>
<dbReference type="Proteomes" id="UP000581688">
    <property type="component" value="Unassembled WGS sequence"/>
</dbReference>
<dbReference type="RefSeq" id="WP_174496785.1">
    <property type="nucleotide sequence ID" value="NZ_CADDWK010000009.1"/>
</dbReference>
<sequence length="408" mass="44694">MLLKQKNFLLLWIGQAISIFGTRFSDIAVPWVVLQLTDSPFKTALVAISMQIAPLFLSLFAGIWIENRSKKHVAITAEFIRFLSLIALVFIIMFDYFQLWIVLLIFFVFGAAGLFFRISFQSMLPSIVGREKLLSAHNYMEGADAVGTLLGPALAGLIFTLFGAAWTISIDAFTYLLSALTLCFIALTYTERRKEKKRKVHLNKQWKEIKAGISILFQHHIQRYVTVQHAILNFLTNAVTLLVIINAKEELGLSVTETGLLFSAAGLGNIIGVFLMPVVSRFTWRTINIGLAAFSGTGILLLVMADGFVLSAIGMFLFDGALSMAFVVNGSARQAVTPDNYLARVSSGGLMISGSVTLLGAFFAGTVAEFLHVQVALFSCAVLLGISIIYSLRTKGLKVMLSKLTPLG</sequence>
<evidence type="ECO:0000313" key="8">
    <source>
        <dbReference type="EMBL" id="MBB6454117.1"/>
    </source>
</evidence>
<name>A0A841Q717_9BACI</name>
<keyword evidence="3" id="KW-1003">Cell membrane</keyword>
<feature type="transmembrane region" description="Helical" evidence="7">
    <location>
        <begin position="72"/>
        <end position="94"/>
    </location>
</feature>
<dbReference type="SUPFAM" id="SSF103473">
    <property type="entry name" value="MFS general substrate transporter"/>
    <property type="match status" value="1"/>
</dbReference>
<feature type="transmembrane region" description="Helical" evidence="7">
    <location>
        <begin position="100"/>
        <end position="124"/>
    </location>
</feature>
<feature type="transmembrane region" description="Helical" evidence="7">
    <location>
        <begin position="259"/>
        <end position="279"/>
    </location>
</feature>
<dbReference type="PRINTS" id="PR01988">
    <property type="entry name" value="EXPORTERBACE"/>
</dbReference>
<protein>
    <submittedName>
        <fullName evidence="8">MFS family permease</fullName>
    </submittedName>
</protein>
<dbReference type="GO" id="GO:0005886">
    <property type="term" value="C:plasma membrane"/>
    <property type="evidence" value="ECO:0007669"/>
    <property type="project" value="UniProtKB-SubCell"/>
</dbReference>
<evidence type="ECO:0000256" key="2">
    <source>
        <dbReference type="ARBA" id="ARBA00022448"/>
    </source>
</evidence>
<dbReference type="PANTHER" id="PTHR23513:SF6">
    <property type="entry name" value="MAJOR FACILITATOR SUPERFAMILY ASSOCIATED DOMAIN-CONTAINING PROTEIN"/>
    <property type="match status" value="1"/>
</dbReference>
<organism evidence="8 9">
    <name type="scientific">Salirhabdus euzebyi</name>
    <dbReference type="NCBI Taxonomy" id="394506"/>
    <lineage>
        <taxon>Bacteria</taxon>
        <taxon>Bacillati</taxon>
        <taxon>Bacillota</taxon>
        <taxon>Bacilli</taxon>
        <taxon>Bacillales</taxon>
        <taxon>Bacillaceae</taxon>
        <taxon>Salirhabdus</taxon>
    </lineage>
</organism>
<feature type="transmembrane region" description="Helical" evidence="7">
    <location>
        <begin position="286"/>
        <end position="303"/>
    </location>
</feature>
<dbReference type="InterPro" id="IPR022324">
    <property type="entry name" value="Bacilysin_exporter_BacE_put"/>
</dbReference>
<feature type="transmembrane region" description="Helical" evidence="7">
    <location>
        <begin position="41"/>
        <end position="65"/>
    </location>
</feature>
<keyword evidence="5 7" id="KW-1133">Transmembrane helix</keyword>
<dbReference type="Pfam" id="PF05977">
    <property type="entry name" value="MFS_3"/>
    <property type="match status" value="1"/>
</dbReference>
<feature type="transmembrane region" description="Helical" evidence="7">
    <location>
        <begin position="172"/>
        <end position="189"/>
    </location>
</feature>
<feature type="transmembrane region" description="Helical" evidence="7">
    <location>
        <begin position="230"/>
        <end position="247"/>
    </location>
</feature>
<dbReference type="PANTHER" id="PTHR23513">
    <property type="entry name" value="INTEGRAL MEMBRANE EFFLUX PROTEIN-RELATED"/>
    <property type="match status" value="1"/>
</dbReference>
<dbReference type="InterPro" id="IPR010290">
    <property type="entry name" value="TM_effector"/>
</dbReference>
<comment type="subcellular location">
    <subcellularLocation>
        <location evidence="1">Cell membrane</location>
        <topology evidence="1">Multi-pass membrane protein</topology>
    </subcellularLocation>
</comment>
<keyword evidence="4 7" id="KW-0812">Transmembrane</keyword>
<evidence type="ECO:0000256" key="6">
    <source>
        <dbReference type="ARBA" id="ARBA00023136"/>
    </source>
</evidence>
<evidence type="ECO:0000256" key="3">
    <source>
        <dbReference type="ARBA" id="ARBA00022475"/>
    </source>
</evidence>
<feature type="transmembrane region" description="Helical" evidence="7">
    <location>
        <begin position="309"/>
        <end position="329"/>
    </location>
</feature>
<dbReference type="CDD" id="cd06173">
    <property type="entry name" value="MFS_MefA_like"/>
    <property type="match status" value="1"/>
</dbReference>
<keyword evidence="2" id="KW-0813">Transport</keyword>
<feature type="transmembrane region" description="Helical" evidence="7">
    <location>
        <begin position="145"/>
        <end position="166"/>
    </location>
</feature>
<dbReference type="Gene3D" id="1.20.1250.20">
    <property type="entry name" value="MFS general substrate transporter like domains"/>
    <property type="match status" value="1"/>
</dbReference>
<feature type="transmembrane region" description="Helical" evidence="7">
    <location>
        <begin position="370"/>
        <end position="392"/>
    </location>
</feature>
<dbReference type="InterPro" id="IPR036259">
    <property type="entry name" value="MFS_trans_sf"/>
</dbReference>
<evidence type="ECO:0000256" key="4">
    <source>
        <dbReference type="ARBA" id="ARBA00022692"/>
    </source>
</evidence>